<evidence type="ECO:0000256" key="1">
    <source>
        <dbReference type="SAM" id="Phobius"/>
    </source>
</evidence>
<evidence type="ECO:0000313" key="2">
    <source>
        <dbReference type="EMBL" id="KOS07348.1"/>
    </source>
</evidence>
<dbReference type="AlphaFoldDB" id="A0A0M8MKF0"/>
<keyword evidence="1" id="KW-0812">Transmembrane</keyword>
<sequence length="99" mass="11220">MAELTTHQKSGLIKFTHTALAVEAVILLVPLILSWLGLFIDIFDYYPFALFCTLMVNFILAIGFITDRPRYYLLYLLLVIGIPLTPVIVVLSIVTRQGY</sequence>
<reference evidence="2 3" key="1">
    <citation type="submission" date="2015-08" db="EMBL/GenBank/DDBJ databases">
        <title>Whole genome sequence of Flavobacterium akiainvivens IK-1T, from decaying Wikstroemia oahuensis, an endemic Hawaiian shrub.</title>
        <authorList>
            <person name="Wan X."/>
            <person name="Hou S."/>
            <person name="Saito J."/>
            <person name="Donachie S."/>
        </authorList>
    </citation>
    <scope>NUCLEOTIDE SEQUENCE [LARGE SCALE GENOMIC DNA]</scope>
    <source>
        <strain evidence="2 3">IK-1</strain>
    </source>
</reference>
<protein>
    <submittedName>
        <fullName evidence="2">Uncharacterized protein</fullName>
    </submittedName>
</protein>
<dbReference type="RefSeq" id="WP_054409003.1">
    <property type="nucleotide sequence ID" value="NZ_FOYA01000005.1"/>
</dbReference>
<keyword evidence="3" id="KW-1185">Reference proteome</keyword>
<evidence type="ECO:0000313" key="3">
    <source>
        <dbReference type="Proteomes" id="UP000037755"/>
    </source>
</evidence>
<feature type="transmembrane region" description="Helical" evidence="1">
    <location>
        <begin position="20"/>
        <end position="40"/>
    </location>
</feature>
<proteinExistence type="predicted"/>
<feature type="transmembrane region" description="Helical" evidence="1">
    <location>
        <begin position="46"/>
        <end position="65"/>
    </location>
</feature>
<keyword evidence="1" id="KW-1133">Transmembrane helix</keyword>
<comment type="caution">
    <text evidence="2">The sequence shown here is derived from an EMBL/GenBank/DDBJ whole genome shotgun (WGS) entry which is preliminary data.</text>
</comment>
<accession>A0A0M8MKF0</accession>
<dbReference type="STRING" id="1202724.AM493_15850"/>
<dbReference type="PATRIC" id="fig|1202724.3.peg.3292"/>
<gene>
    <name evidence="2" type="ORF">AM493_15850</name>
</gene>
<feature type="transmembrane region" description="Helical" evidence="1">
    <location>
        <begin position="72"/>
        <end position="94"/>
    </location>
</feature>
<dbReference type="EMBL" id="LIYD01000005">
    <property type="protein sequence ID" value="KOS07348.1"/>
    <property type="molecule type" value="Genomic_DNA"/>
</dbReference>
<dbReference type="Proteomes" id="UP000037755">
    <property type="component" value="Unassembled WGS sequence"/>
</dbReference>
<keyword evidence="1" id="KW-0472">Membrane</keyword>
<name>A0A0M8MKF0_9FLAO</name>
<organism evidence="2 3">
    <name type="scientific">Flavobacterium akiainvivens</name>
    <dbReference type="NCBI Taxonomy" id="1202724"/>
    <lineage>
        <taxon>Bacteria</taxon>
        <taxon>Pseudomonadati</taxon>
        <taxon>Bacteroidota</taxon>
        <taxon>Flavobacteriia</taxon>
        <taxon>Flavobacteriales</taxon>
        <taxon>Flavobacteriaceae</taxon>
        <taxon>Flavobacterium</taxon>
    </lineage>
</organism>